<evidence type="ECO:0000256" key="2">
    <source>
        <dbReference type="ARBA" id="ARBA00008000"/>
    </source>
</evidence>
<evidence type="ECO:0000256" key="1">
    <source>
        <dbReference type="ARBA" id="ARBA00001974"/>
    </source>
</evidence>
<name>A0A172YG93_9GAMM</name>
<evidence type="ECO:0000313" key="10">
    <source>
        <dbReference type="Proteomes" id="UP000077875"/>
    </source>
</evidence>
<dbReference type="GO" id="GO:0071949">
    <property type="term" value="F:FAD binding"/>
    <property type="evidence" value="ECO:0007669"/>
    <property type="project" value="InterPro"/>
</dbReference>
<dbReference type="InterPro" id="IPR016164">
    <property type="entry name" value="FAD-linked_Oxase-like_C"/>
</dbReference>
<dbReference type="InterPro" id="IPR016166">
    <property type="entry name" value="FAD-bd_PCMH"/>
</dbReference>
<sequence>MHERSKAFSELRERFKDRFTTDAATLIAHAGGKAHHTPANPDAVFFAESTEEVALAVSLCARERIPLVAFGAGTSLEGQLSAQRGGLSIDLSRMNRVLRASASDLDCTVQAGVTREDLNQALIAEGLFFPIDAGVGATLGGMVATRASGTNAVRYGTMRENVLALTVVLADGRVIKTGGRARKSAAGYDLTRLLVGSEGTLGIITEVTLRLYAIPETSSVAVCGFPCVGDAVDTAIAVVQQGVPIARMELMDRRLVQAVNAYSGLSLAMRDTLVFEFAGSAAAVAEQIEKVELIAAAQGAVGFEWASEIEARERLWAARKDAFYAIVAQRPGGRGWSSDVCVPVSRLSECILHAQAALDTTQVPAAILGHVGDGNFHAVFSVDPARPEEMAEVARINSEIVDKALSVGGTCSGEHGIGTGKIGYLKRECGEEAIDVMLALKRALDPFELMNPGKVFDAGDPR</sequence>
<keyword evidence="4" id="KW-0274">FAD</keyword>
<dbReference type="PROSITE" id="PS51387">
    <property type="entry name" value="FAD_PCMH"/>
    <property type="match status" value="1"/>
</dbReference>
<dbReference type="InterPro" id="IPR036318">
    <property type="entry name" value="FAD-bd_PCMH-like_sf"/>
</dbReference>
<dbReference type="SUPFAM" id="SSF55103">
    <property type="entry name" value="FAD-linked oxidases, C-terminal domain"/>
    <property type="match status" value="1"/>
</dbReference>
<evidence type="ECO:0000256" key="4">
    <source>
        <dbReference type="ARBA" id="ARBA00022827"/>
    </source>
</evidence>
<dbReference type="SUPFAM" id="SSF56176">
    <property type="entry name" value="FAD-binding/transporter-associated domain-like"/>
    <property type="match status" value="1"/>
</dbReference>
<dbReference type="Pfam" id="PF02913">
    <property type="entry name" value="FAD-oxidase_C"/>
    <property type="match status" value="1"/>
</dbReference>
<protein>
    <recommendedName>
        <fullName evidence="7">D-lactate dehydrogenase (cytochrome)</fullName>
        <ecNumber evidence="7">1.1.2.4</ecNumber>
    </recommendedName>
</protein>
<dbReference type="InterPro" id="IPR016171">
    <property type="entry name" value="Vanillyl_alc_oxidase_C-sub2"/>
</dbReference>
<dbReference type="RefSeq" id="WP_064123192.1">
    <property type="nucleotide sequence ID" value="NZ_CP015243.1"/>
</dbReference>
<evidence type="ECO:0000256" key="7">
    <source>
        <dbReference type="ARBA" id="ARBA00038897"/>
    </source>
</evidence>
<dbReference type="PANTHER" id="PTHR11748">
    <property type="entry name" value="D-LACTATE DEHYDROGENASE"/>
    <property type="match status" value="1"/>
</dbReference>
<dbReference type="EC" id="1.1.2.4" evidence="7"/>
<dbReference type="Proteomes" id="UP000077875">
    <property type="component" value="Chromosome"/>
</dbReference>
<dbReference type="Pfam" id="PF01565">
    <property type="entry name" value="FAD_binding_4"/>
    <property type="match status" value="1"/>
</dbReference>
<dbReference type="GO" id="GO:1903457">
    <property type="term" value="P:lactate catabolic process"/>
    <property type="evidence" value="ECO:0007669"/>
    <property type="project" value="TreeGrafter"/>
</dbReference>
<evidence type="ECO:0000256" key="3">
    <source>
        <dbReference type="ARBA" id="ARBA00022630"/>
    </source>
</evidence>
<reference evidence="9 10" key="1">
    <citation type="submission" date="2016-04" db="EMBL/GenBank/DDBJ databases">
        <title>Complete Genome Sequence of Halotalea alkalilenta IHB B 13600.</title>
        <authorList>
            <person name="Swarnkar M.K."/>
            <person name="Sharma A."/>
            <person name="Kaushal K."/>
            <person name="Soni R."/>
            <person name="Rana S."/>
            <person name="Singh A.K."/>
            <person name="Gulati A."/>
        </authorList>
    </citation>
    <scope>NUCLEOTIDE SEQUENCE [LARGE SCALE GENOMIC DNA]</scope>
    <source>
        <strain evidence="9 10">IHB B 13600</strain>
    </source>
</reference>
<dbReference type="Gene3D" id="3.30.70.2740">
    <property type="match status" value="1"/>
</dbReference>
<comment type="cofactor">
    <cofactor evidence="1">
        <name>FAD</name>
        <dbReference type="ChEBI" id="CHEBI:57692"/>
    </cofactor>
</comment>
<dbReference type="GO" id="GO:0008720">
    <property type="term" value="F:D-lactate dehydrogenase (NAD+) activity"/>
    <property type="evidence" value="ECO:0007669"/>
    <property type="project" value="TreeGrafter"/>
</dbReference>
<comment type="similarity">
    <text evidence="2">Belongs to the FAD-binding oxidoreductase/transferase type 4 family.</text>
</comment>
<evidence type="ECO:0000256" key="5">
    <source>
        <dbReference type="ARBA" id="ARBA00022946"/>
    </source>
</evidence>
<dbReference type="PANTHER" id="PTHR11748:SF111">
    <property type="entry name" value="D-LACTATE DEHYDROGENASE, MITOCHONDRIAL-RELATED"/>
    <property type="match status" value="1"/>
</dbReference>
<evidence type="ECO:0000313" key="9">
    <source>
        <dbReference type="EMBL" id="ANF58300.1"/>
    </source>
</evidence>
<organism evidence="9 10">
    <name type="scientific">Halotalea alkalilenta</name>
    <dbReference type="NCBI Taxonomy" id="376489"/>
    <lineage>
        <taxon>Bacteria</taxon>
        <taxon>Pseudomonadati</taxon>
        <taxon>Pseudomonadota</taxon>
        <taxon>Gammaproteobacteria</taxon>
        <taxon>Oceanospirillales</taxon>
        <taxon>Halomonadaceae</taxon>
        <taxon>Halotalea</taxon>
    </lineage>
</organism>
<keyword evidence="3" id="KW-0285">Flavoprotein</keyword>
<evidence type="ECO:0000256" key="6">
    <source>
        <dbReference type="ARBA" id="ARBA00023002"/>
    </source>
</evidence>
<dbReference type="KEGG" id="haa:A5892_13150"/>
<gene>
    <name evidence="9" type="ORF">A5892_13150</name>
</gene>
<dbReference type="InterPro" id="IPR006094">
    <property type="entry name" value="Oxid_FAD_bind_N"/>
</dbReference>
<evidence type="ECO:0000259" key="8">
    <source>
        <dbReference type="PROSITE" id="PS51387"/>
    </source>
</evidence>
<dbReference type="InterPro" id="IPR016169">
    <property type="entry name" value="FAD-bd_PCMH_sub2"/>
</dbReference>
<dbReference type="Gene3D" id="3.30.465.10">
    <property type="match status" value="1"/>
</dbReference>
<dbReference type="STRING" id="376489.A5892_13150"/>
<dbReference type="FunFam" id="3.30.465.10:FF:000016">
    <property type="entry name" value="probable D-lactate dehydrogenase, mitochondrial"/>
    <property type="match status" value="1"/>
</dbReference>
<keyword evidence="6" id="KW-0560">Oxidoreductase</keyword>
<dbReference type="FunFam" id="3.30.70.2740:FF:000001">
    <property type="entry name" value="D-lactate dehydrogenase mitochondrial"/>
    <property type="match status" value="1"/>
</dbReference>
<dbReference type="Gene3D" id="1.10.45.10">
    <property type="entry name" value="Vanillyl-alcohol Oxidase, Chain A, domain 4"/>
    <property type="match status" value="1"/>
</dbReference>
<proteinExistence type="inferred from homology"/>
<dbReference type="FunFam" id="1.10.45.10:FF:000001">
    <property type="entry name" value="D-lactate dehydrogenase mitochondrial"/>
    <property type="match status" value="1"/>
</dbReference>
<dbReference type="GO" id="GO:0004458">
    <property type="term" value="F:D-lactate dehydrogenase (cytochrome) activity"/>
    <property type="evidence" value="ECO:0007669"/>
    <property type="project" value="UniProtKB-EC"/>
</dbReference>
<keyword evidence="10" id="KW-1185">Reference proteome</keyword>
<dbReference type="AlphaFoldDB" id="A0A172YG93"/>
<accession>A0A172YG93</accession>
<keyword evidence="5" id="KW-0809">Transit peptide</keyword>
<dbReference type="InterPro" id="IPR004113">
    <property type="entry name" value="FAD-bd_oxidored_4_C"/>
</dbReference>
<feature type="domain" description="FAD-binding PCMH-type" evidence="8">
    <location>
        <begin position="37"/>
        <end position="214"/>
    </location>
</feature>
<dbReference type="EMBL" id="CP015243">
    <property type="protein sequence ID" value="ANF58300.1"/>
    <property type="molecule type" value="Genomic_DNA"/>
</dbReference>